<evidence type="ECO:0000313" key="7">
    <source>
        <dbReference type="Proteomes" id="UP001519325"/>
    </source>
</evidence>
<dbReference type="Proteomes" id="UP001519325">
    <property type="component" value="Unassembled WGS sequence"/>
</dbReference>
<dbReference type="Gene3D" id="1.10.357.10">
    <property type="entry name" value="Tetracycline Repressor, domain 2"/>
    <property type="match status" value="1"/>
</dbReference>
<reference evidence="6 7" key="1">
    <citation type="submission" date="2021-03" db="EMBL/GenBank/DDBJ databases">
        <title>Sequencing the genomes of 1000 actinobacteria strains.</title>
        <authorList>
            <person name="Klenk H.-P."/>
        </authorList>
    </citation>
    <scope>NUCLEOTIDE SEQUENCE [LARGE SCALE GENOMIC DNA]</scope>
    <source>
        <strain evidence="6 7">DSM 45516</strain>
    </source>
</reference>
<evidence type="ECO:0000256" key="4">
    <source>
        <dbReference type="PROSITE-ProRule" id="PRU00335"/>
    </source>
</evidence>
<sequence length="199" mass="21446">MTGDREPKRRADAERSRALILEAAARLLSEQPGAGMATIAEAAGLTRQTVYAHFASRDELLTATVDHITAQAKAAFDAADLDVGPATDALLRLLDIGWRFFRKSPILHHVGAFAGPGVRSRAVPLNARLLALIRRGQEGGEFDATASPQWLVAAIIALGNTAGDEVRANRMTVAEAQKVLRHSALRLLCSRPEPGFERH</sequence>
<protein>
    <submittedName>
        <fullName evidence="6">AcrR family transcriptional regulator</fullName>
    </submittedName>
</protein>
<dbReference type="PROSITE" id="PS50977">
    <property type="entry name" value="HTH_TETR_2"/>
    <property type="match status" value="1"/>
</dbReference>
<dbReference type="InterPro" id="IPR001647">
    <property type="entry name" value="HTH_TetR"/>
</dbReference>
<evidence type="ECO:0000313" key="6">
    <source>
        <dbReference type="EMBL" id="MBP2191117.1"/>
    </source>
</evidence>
<feature type="DNA-binding region" description="H-T-H motif" evidence="4">
    <location>
        <begin position="35"/>
        <end position="54"/>
    </location>
</feature>
<dbReference type="Pfam" id="PF00440">
    <property type="entry name" value="TetR_N"/>
    <property type="match status" value="1"/>
</dbReference>
<dbReference type="PANTHER" id="PTHR30055:SF234">
    <property type="entry name" value="HTH-TYPE TRANSCRIPTIONAL REGULATOR BETI"/>
    <property type="match status" value="1"/>
</dbReference>
<feature type="domain" description="HTH tetR-type" evidence="5">
    <location>
        <begin position="14"/>
        <end position="72"/>
    </location>
</feature>
<name>A0ABS4QHF2_9NOCA</name>
<evidence type="ECO:0000256" key="2">
    <source>
        <dbReference type="ARBA" id="ARBA00023125"/>
    </source>
</evidence>
<dbReference type="InterPro" id="IPR036271">
    <property type="entry name" value="Tet_transcr_reg_TetR-rel_C_sf"/>
</dbReference>
<dbReference type="RefSeq" id="WP_209892234.1">
    <property type="nucleotide sequence ID" value="NZ_JAGGMR010000001.1"/>
</dbReference>
<comment type="caution">
    <text evidence="6">The sequence shown here is derived from an EMBL/GenBank/DDBJ whole genome shotgun (WGS) entry which is preliminary data.</text>
</comment>
<dbReference type="InterPro" id="IPR050109">
    <property type="entry name" value="HTH-type_TetR-like_transc_reg"/>
</dbReference>
<gene>
    <name evidence="6" type="ORF">BJ987_004018</name>
</gene>
<dbReference type="InterPro" id="IPR009057">
    <property type="entry name" value="Homeodomain-like_sf"/>
</dbReference>
<accession>A0ABS4QHF2</accession>
<dbReference type="SUPFAM" id="SSF48498">
    <property type="entry name" value="Tetracyclin repressor-like, C-terminal domain"/>
    <property type="match status" value="1"/>
</dbReference>
<organism evidence="6 7">
    <name type="scientific">Nocardia goodfellowii</name>
    <dbReference type="NCBI Taxonomy" id="882446"/>
    <lineage>
        <taxon>Bacteria</taxon>
        <taxon>Bacillati</taxon>
        <taxon>Actinomycetota</taxon>
        <taxon>Actinomycetes</taxon>
        <taxon>Mycobacteriales</taxon>
        <taxon>Nocardiaceae</taxon>
        <taxon>Nocardia</taxon>
    </lineage>
</organism>
<keyword evidence="2 4" id="KW-0238">DNA-binding</keyword>
<evidence type="ECO:0000256" key="3">
    <source>
        <dbReference type="ARBA" id="ARBA00023163"/>
    </source>
</evidence>
<keyword evidence="3" id="KW-0804">Transcription</keyword>
<evidence type="ECO:0000256" key="1">
    <source>
        <dbReference type="ARBA" id="ARBA00023015"/>
    </source>
</evidence>
<dbReference type="EMBL" id="JAGGMR010000001">
    <property type="protein sequence ID" value="MBP2191117.1"/>
    <property type="molecule type" value="Genomic_DNA"/>
</dbReference>
<keyword evidence="1" id="KW-0805">Transcription regulation</keyword>
<dbReference type="SUPFAM" id="SSF46689">
    <property type="entry name" value="Homeodomain-like"/>
    <property type="match status" value="1"/>
</dbReference>
<proteinExistence type="predicted"/>
<dbReference type="PANTHER" id="PTHR30055">
    <property type="entry name" value="HTH-TYPE TRANSCRIPTIONAL REGULATOR RUTR"/>
    <property type="match status" value="1"/>
</dbReference>
<keyword evidence="7" id="KW-1185">Reference proteome</keyword>
<evidence type="ECO:0000259" key="5">
    <source>
        <dbReference type="PROSITE" id="PS50977"/>
    </source>
</evidence>